<keyword evidence="2" id="KW-1185">Reference proteome</keyword>
<dbReference type="InterPro" id="IPR032675">
    <property type="entry name" value="LRR_dom_sf"/>
</dbReference>
<evidence type="ECO:0000313" key="2">
    <source>
        <dbReference type="Proteomes" id="UP001383192"/>
    </source>
</evidence>
<protein>
    <recommendedName>
        <fullName evidence="3">F-box protein</fullName>
    </recommendedName>
</protein>
<gene>
    <name evidence="1" type="ORF">VNI00_016389</name>
</gene>
<dbReference type="AlphaFoldDB" id="A0AAW0BEI3"/>
<evidence type="ECO:0008006" key="3">
    <source>
        <dbReference type="Google" id="ProtNLM"/>
    </source>
</evidence>
<sequence>MPKHASGQRSRCKERIVASTTPPVRFAPIHSFLPSDGDMIYPARIGTHLNRIGRLGLGSKDTALRAYFALLARALPRLQNLTELTLSPIGMCRVDDECARLLAESFGKVLSLCTFPNLETLVFRVPMDVNGLEFLRNHQRHLTVLDLRPSRLVASLSDVELTFPRLTRLELPAVLVTSFLAGCHVPKISQIGVEWGQWYTERIISLTDIGNAVGNACGSYDSPLYLRTDLTNTRVCDVHVLEALSVHLSELEGLEIVSEASNWLIEPLESVLPELTSLLANFPRIQTFKSYVRSGPQWRNMRMGPYTPEQEYEAVCALGRMVPFLKECQLPFGVLWNLDNGLWVPRRASDFALQFDTLLLDWVNNRAKRGVYPQAIPL</sequence>
<name>A0AAW0BEI3_9AGAR</name>
<accession>A0AAW0BEI3</accession>
<reference evidence="1 2" key="1">
    <citation type="submission" date="2024-01" db="EMBL/GenBank/DDBJ databases">
        <title>A draft genome for a cacao thread blight-causing isolate of Paramarasmius palmivorus.</title>
        <authorList>
            <person name="Baruah I.K."/>
            <person name="Bukari Y."/>
            <person name="Amoako-Attah I."/>
            <person name="Meinhardt L.W."/>
            <person name="Bailey B.A."/>
            <person name="Cohen S.P."/>
        </authorList>
    </citation>
    <scope>NUCLEOTIDE SEQUENCE [LARGE SCALE GENOMIC DNA]</scope>
    <source>
        <strain evidence="1 2">GH-12</strain>
    </source>
</reference>
<dbReference type="EMBL" id="JAYKXP010000126">
    <property type="protein sequence ID" value="KAK7024346.1"/>
    <property type="molecule type" value="Genomic_DNA"/>
</dbReference>
<organism evidence="1 2">
    <name type="scientific">Paramarasmius palmivorus</name>
    <dbReference type="NCBI Taxonomy" id="297713"/>
    <lineage>
        <taxon>Eukaryota</taxon>
        <taxon>Fungi</taxon>
        <taxon>Dikarya</taxon>
        <taxon>Basidiomycota</taxon>
        <taxon>Agaricomycotina</taxon>
        <taxon>Agaricomycetes</taxon>
        <taxon>Agaricomycetidae</taxon>
        <taxon>Agaricales</taxon>
        <taxon>Marasmiineae</taxon>
        <taxon>Marasmiaceae</taxon>
        <taxon>Paramarasmius</taxon>
    </lineage>
</organism>
<dbReference type="Gene3D" id="3.80.10.10">
    <property type="entry name" value="Ribonuclease Inhibitor"/>
    <property type="match status" value="1"/>
</dbReference>
<evidence type="ECO:0000313" key="1">
    <source>
        <dbReference type="EMBL" id="KAK7024346.1"/>
    </source>
</evidence>
<dbReference type="Proteomes" id="UP001383192">
    <property type="component" value="Unassembled WGS sequence"/>
</dbReference>
<comment type="caution">
    <text evidence="1">The sequence shown here is derived from an EMBL/GenBank/DDBJ whole genome shotgun (WGS) entry which is preliminary data.</text>
</comment>
<dbReference type="SUPFAM" id="SSF52047">
    <property type="entry name" value="RNI-like"/>
    <property type="match status" value="1"/>
</dbReference>
<proteinExistence type="predicted"/>